<feature type="compositionally biased region" description="Polar residues" evidence="1">
    <location>
        <begin position="367"/>
        <end position="380"/>
    </location>
</feature>
<feature type="compositionally biased region" description="Polar residues" evidence="1">
    <location>
        <begin position="766"/>
        <end position="780"/>
    </location>
</feature>
<evidence type="ECO:0000313" key="3">
    <source>
        <dbReference type="EMBL" id="KAF7315215.1"/>
    </source>
</evidence>
<feature type="compositionally biased region" description="Low complexity" evidence="1">
    <location>
        <begin position="745"/>
        <end position="765"/>
    </location>
</feature>
<dbReference type="CDD" id="cd17716">
    <property type="entry name" value="BRCT_microcephalin_rpt1"/>
    <property type="match status" value="1"/>
</dbReference>
<dbReference type="Gene3D" id="3.40.50.10190">
    <property type="entry name" value="BRCT domain"/>
    <property type="match status" value="1"/>
</dbReference>
<gene>
    <name evidence="3" type="ORF">MIND_00035900</name>
</gene>
<dbReference type="Pfam" id="PF00533">
    <property type="entry name" value="BRCT"/>
    <property type="match status" value="1"/>
</dbReference>
<feature type="region of interest" description="Disordered" evidence="1">
    <location>
        <begin position="24"/>
        <end position="794"/>
    </location>
</feature>
<feature type="compositionally biased region" description="Basic and acidic residues" evidence="1">
    <location>
        <begin position="186"/>
        <end position="198"/>
    </location>
</feature>
<proteinExistence type="predicted"/>
<protein>
    <submittedName>
        <fullName evidence="3">BRCT domain-containing protein</fullName>
    </submittedName>
</protein>
<evidence type="ECO:0000259" key="2">
    <source>
        <dbReference type="PROSITE" id="PS50172"/>
    </source>
</evidence>
<feature type="compositionally biased region" description="Low complexity" evidence="1">
    <location>
        <begin position="270"/>
        <end position="279"/>
    </location>
</feature>
<dbReference type="PROSITE" id="PS50172">
    <property type="entry name" value="BRCT"/>
    <property type="match status" value="1"/>
</dbReference>
<feature type="compositionally biased region" description="Low complexity" evidence="1">
    <location>
        <begin position="521"/>
        <end position="535"/>
    </location>
</feature>
<sequence>MDSKRPLTRSQLVVPDTILRSPLTAAKQRTYNDHDESEDEILLSPNKAKPRSKRSASPTPADGNAVKRLKFDPEIARDTENKHTRNNSEPFPVHSKPGTPKGRARSVPLLTQPTTTSSWQRRARSRSPSKEADFQPTFFSSLPSITESMPPPILQLPSAPTTPSTNQLRIPATPMSPLTPLPATPRVDKHQPEADDFPRTIGWGADVEEVRRIEALPAPTEAPAPEPKVPMPPSPPPPPPPAHRRETAESSRTTRRTTKPSQLPRPPIAGPSKAPSKSMAPPPAPSVLKKNLFHYFGDQSNAKNTKPVDKVMEKGKAKAEPAKKPIKGNMRAREKPQALPLPLPIIQRLPDEDDDELFVSRPIIRPTATQPTESTRSLSPLTDLEDDDPVPAPAVRPNDLPPLSPLTEPTDDELVPEVMIDDIPVPLDTETPPSPLTEPTDDDLPVIEDTMIPLPPPSSSPVEEGELDLPPMTVDRAGEEPSTTDIELPSMAAPAEQIPDPPGNISPPTIAGDDAHSTPATNPTVNDVVVVPDSSLQSKARPKSRVGKPRAPPPLPADRVTRSTSLKRKEVDDGPTQRTLISFGVGPAKMIGNPAKKQKMDAPPSPSKIPIPSPSKISSFASPTKASSARAAATRKKPVSAVAGPSSGSMSPAKNRLDRASSVFNTRPPPLFPRAFTEGSSSLQSLTTALERLRAPPPERPNTSLGFSRDDVETSLGESSKSVDDRNIGLGRPSKGALQRATTVASIPSRSSSSSSIAESSSAAATKTQLVQRPLTSFLNGKSGGTAKLAVGGGSILRGGAFSARGRMAPKVSRNPGLPSVMGSPVKGGTSGAGEGGDAPMLEEELGPPQADTDQAVERVTSPRSVTFDLESLGFEPAKRVKKKEILADWKSNASRRASMALHELSKSISLPIKPMGPPESPADRLGMRSSSSSYPSSSSSTDATGSVDVEGMRRSTRIAKAAVADMSVDEDVASSSTTPAPLTVLKGCVIFVDVISEMGDDSLRSLYSDTLKTLGARIQGSVGQTCTHIVYKNGLRSTYSKYKALSEPRPFLVGMEWVVKCAETKTRQDETPYLIDLDDMNTTAPKRRKTMMPLFGSSVGDDSMDEGHSLDISSNSIIMGDDLTPLERARQRKAAATLGAS</sequence>
<feature type="compositionally biased region" description="Polar residues" evidence="1">
    <location>
        <begin position="137"/>
        <end position="147"/>
    </location>
</feature>
<evidence type="ECO:0000256" key="1">
    <source>
        <dbReference type="SAM" id="MobiDB-lite"/>
    </source>
</evidence>
<organism evidence="3 4">
    <name type="scientific">Mycena indigotica</name>
    <dbReference type="NCBI Taxonomy" id="2126181"/>
    <lineage>
        <taxon>Eukaryota</taxon>
        <taxon>Fungi</taxon>
        <taxon>Dikarya</taxon>
        <taxon>Basidiomycota</taxon>
        <taxon>Agaricomycotina</taxon>
        <taxon>Agaricomycetes</taxon>
        <taxon>Agaricomycetidae</taxon>
        <taxon>Agaricales</taxon>
        <taxon>Marasmiineae</taxon>
        <taxon>Mycenaceae</taxon>
        <taxon>Mycena</taxon>
    </lineage>
</organism>
<feature type="compositionally biased region" description="Polar residues" evidence="1">
    <location>
        <begin position="678"/>
        <end position="688"/>
    </location>
</feature>
<feature type="compositionally biased region" description="Low complexity" evidence="1">
    <location>
        <begin position="614"/>
        <end position="632"/>
    </location>
</feature>
<feature type="compositionally biased region" description="Polar residues" evidence="1">
    <location>
        <begin position="158"/>
        <end position="168"/>
    </location>
</feature>
<feature type="compositionally biased region" description="Pro residues" evidence="1">
    <location>
        <begin position="220"/>
        <end position="241"/>
    </location>
</feature>
<feature type="region of interest" description="Disordered" evidence="1">
    <location>
        <begin position="807"/>
        <end position="863"/>
    </location>
</feature>
<feature type="compositionally biased region" description="Pro residues" evidence="1">
    <location>
        <begin position="390"/>
        <end position="404"/>
    </location>
</feature>
<feature type="compositionally biased region" description="Low complexity" evidence="1">
    <location>
        <begin position="337"/>
        <end position="348"/>
    </location>
</feature>
<feature type="compositionally biased region" description="Polar residues" evidence="1">
    <location>
        <begin position="109"/>
        <end position="120"/>
    </location>
</feature>
<dbReference type="SMART" id="SM00292">
    <property type="entry name" value="BRCT"/>
    <property type="match status" value="1"/>
</dbReference>
<keyword evidence="4" id="KW-1185">Reference proteome</keyword>
<feature type="domain" description="BRCT" evidence="2">
    <location>
        <begin position="981"/>
        <end position="1076"/>
    </location>
</feature>
<dbReference type="OrthoDB" id="2384350at2759"/>
<evidence type="ECO:0000313" key="4">
    <source>
        <dbReference type="Proteomes" id="UP000636479"/>
    </source>
</evidence>
<feature type="compositionally biased region" description="Pro residues" evidence="1">
    <location>
        <begin position="603"/>
        <end position="613"/>
    </location>
</feature>
<dbReference type="SUPFAM" id="SSF52113">
    <property type="entry name" value="BRCT domain"/>
    <property type="match status" value="1"/>
</dbReference>
<feature type="region of interest" description="Disordered" evidence="1">
    <location>
        <begin position="910"/>
        <end position="949"/>
    </location>
</feature>
<name>A0A8H6TAJ7_9AGAR</name>
<dbReference type="InterPro" id="IPR036420">
    <property type="entry name" value="BRCT_dom_sf"/>
</dbReference>
<feature type="compositionally biased region" description="Low complexity" evidence="1">
    <location>
        <begin position="930"/>
        <end position="941"/>
    </location>
</feature>
<dbReference type="Proteomes" id="UP000636479">
    <property type="component" value="Unassembled WGS sequence"/>
</dbReference>
<feature type="compositionally biased region" description="Basic and acidic residues" evidence="1">
    <location>
        <begin position="69"/>
        <end position="83"/>
    </location>
</feature>
<feature type="compositionally biased region" description="Basic and acidic residues" evidence="1">
    <location>
        <begin position="306"/>
        <end position="323"/>
    </location>
</feature>
<reference evidence="3" key="1">
    <citation type="submission" date="2020-05" db="EMBL/GenBank/DDBJ databases">
        <title>Mycena genomes resolve the evolution of fungal bioluminescence.</title>
        <authorList>
            <person name="Tsai I.J."/>
        </authorList>
    </citation>
    <scope>NUCLEOTIDE SEQUENCE</scope>
    <source>
        <strain evidence="3">171206Taipei</strain>
    </source>
</reference>
<accession>A0A8H6TAJ7</accession>
<dbReference type="GeneID" id="59339844"/>
<dbReference type="AlphaFoldDB" id="A0A8H6TAJ7"/>
<dbReference type="InterPro" id="IPR001357">
    <property type="entry name" value="BRCT_dom"/>
</dbReference>
<comment type="caution">
    <text evidence="3">The sequence shown here is derived from an EMBL/GenBank/DDBJ whole genome shotgun (WGS) entry which is preliminary data.</text>
</comment>
<dbReference type="RefSeq" id="XP_037225238.1">
    <property type="nucleotide sequence ID" value="XM_037357328.1"/>
</dbReference>
<dbReference type="EMBL" id="JACAZF010000001">
    <property type="protein sequence ID" value="KAF7315215.1"/>
    <property type="molecule type" value="Genomic_DNA"/>
</dbReference>